<dbReference type="OrthoDB" id="9807095at2"/>
<dbReference type="GeneID" id="97031174"/>
<comment type="caution">
    <text evidence="5">The sequence shown here is derived from an EMBL/GenBank/DDBJ whole genome shotgun (WGS) entry which is preliminary data.</text>
</comment>
<protein>
    <submittedName>
        <fullName evidence="5">Glutamine synthetase</fullName>
    </submittedName>
</protein>
<dbReference type="InterPro" id="IPR008146">
    <property type="entry name" value="Gln_synth_cat_dom"/>
</dbReference>
<keyword evidence="6" id="KW-1185">Reference proteome</keyword>
<evidence type="ECO:0000256" key="2">
    <source>
        <dbReference type="RuleBase" id="RU000384"/>
    </source>
</evidence>
<dbReference type="SUPFAM" id="SSF55931">
    <property type="entry name" value="Glutamine synthetase/guanido kinase"/>
    <property type="match status" value="1"/>
</dbReference>
<reference evidence="5 6" key="1">
    <citation type="submission" date="2019-01" db="EMBL/GenBank/DDBJ databases">
        <title>Draft Genome Sequences of Helcococcus ovis Strains Isolated from the Uterus and Vagina of Dairy Cows with Metritis.</title>
        <authorList>
            <person name="Cunha F."/>
            <person name="Jeon S.J."/>
            <person name="Kutzer P."/>
            <person name="Galvao K.N."/>
        </authorList>
    </citation>
    <scope>NUCLEOTIDE SEQUENCE [LARGE SCALE GENOMIC DNA]</scope>
    <source>
        <strain evidence="5 6">KG-37</strain>
    </source>
</reference>
<dbReference type="Gene3D" id="3.30.590.10">
    <property type="entry name" value="Glutamine synthetase/guanido kinase, catalytic domain"/>
    <property type="match status" value="1"/>
</dbReference>
<evidence type="ECO:0000259" key="4">
    <source>
        <dbReference type="PROSITE" id="PS51987"/>
    </source>
</evidence>
<dbReference type="AlphaFoldDB" id="A0A4R9C326"/>
<dbReference type="Proteomes" id="UP000297454">
    <property type="component" value="Unassembled WGS sequence"/>
</dbReference>
<dbReference type="InterPro" id="IPR027303">
    <property type="entry name" value="Gln_synth_gly_rich_site"/>
</dbReference>
<dbReference type="PANTHER" id="PTHR42974:SF1">
    <property type="entry name" value="TYPE-3 GLUTAMINE SYNTHETASE"/>
    <property type="match status" value="1"/>
</dbReference>
<dbReference type="InterPro" id="IPR040577">
    <property type="entry name" value="Gln-synt_C"/>
</dbReference>
<dbReference type="Pfam" id="PF18318">
    <property type="entry name" value="Gln-synt_C-ter"/>
    <property type="match status" value="1"/>
</dbReference>
<feature type="domain" description="GS beta-grasp" evidence="3">
    <location>
        <begin position="58"/>
        <end position="155"/>
    </location>
</feature>
<evidence type="ECO:0000259" key="3">
    <source>
        <dbReference type="PROSITE" id="PS51986"/>
    </source>
</evidence>
<dbReference type="PROSITE" id="PS51987">
    <property type="entry name" value="GS_CATALYTIC"/>
    <property type="match status" value="1"/>
</dbReference>
<feature type="domain" description="GS catalytic" evidence="4">
    <location>
        <begin position="155"/>
        <end position="583"/>
    </location>
</feature>
<accession>A0A4R9C326</accession>
<dbReference type="Pfam" id="PF12437">
    <property type="entry name" value="GSIII_N"/>
    <property type="match status" value="1"/>
</dbReference>
<dbReference type="RefSeq" id="WP_134711114.1">
    <property type="nucleotide sequence ID" value="NZ_CP119081.1"/>
</dbReference>
<evidence type="ECO:0000313" key="5">
    <source>
        <dbReference type="EMBL" id="TFF66537.1"/>
    </source>
</evidence>
<dbReference type="PROSITE" id="PS51986">
    <property type="entry name" value="GS_BETA_GRASP"/>
    <property type="match status" value="1"/>
</dbReference>
<dbReference type="Gene3D" id="1.20.120.1560">
    <property type="match status" value="1"/>
</dbReference>
<evidence type="ECO:0000256" key="1">
    <source>
        <dbReference type="PROSITE-ProRule" id="PRU01330"/>
    </source>
</evidence>
<evidence type="ECO:0000313" key="6">
    <source>
        <dbReference type="Proteomes" id="UP000297454"/>
    </source>
</evidence>
<dbReference type="InterPro" id="IPR052725">
    <property type="entry name" value="GS_Type-3"/>
</dbReference>
<gene>
    <name evidence="5" type="ORF">EQF91_03540</name>
</gene>
<dbReference type="Pfam" id="PF00120">
    <property type="entry name" value="Gln-synt_C"/>
    <property type="match status" value="1"/>
</dbReference>
<dbReference type="InterPro" id="IPR008147">
    <property type="entry name" value="Gln_synt_N"/>
</dbReference>
<dbReference type="PANTHER" id="PTHR42974">
    <property type="entry name" value="GLUTAMINE SYNTHETASE"/>
    <property type="match status" value="1"/>
</dbReference>
<dbReference type="EMBL" id="SCFR01000009">
    <property type="protein sequence ID" value="TFF66537.1"/>
    <property type="molecule type" value="Genomic_DNA"/>
</dbReference>
<name>A0A4R9C326_9FIRM</name>
<sequence length="689" mass="79524">MDFKNDFGVKTFGKKNMKKYLPEAFYIKWKNSVRKKSLLDKETADVIAASMKEWAIANGAKYFCHWFQPLNGLSAKKLESFLDRRYSNEVIIKFSGKELIKSEPDASSFPSGGMRSTFEARGYTYWDLTSNTFIIDETLYIPSIFVSFNGQTLDKKGPLLRSMDFVGEYATKLVNLFSKNKIYRVRVKVGLEQEFFLIDKEMFYQRRDLVNAGRTLIGASPIKAQEFSDYYYGLFPQRVEQFYKDLNIELEKLGIYPKTEHNEVAPCQFEIAVLFENANIAVDNNLIVMQILKSVAKKNDLECLLNEKPFNHVNGSGKHNNWSIVTNNGINCLESGKTELEQVRYLLFMCAIIESCDKYPELLRLFSSCPGNDYRLGADEAPPAIISIFLGKPIEKELYNIAGLEYELEDTKQNIVINNLGYTPFDNSDRNRTSPFAYTGNKFEFRMLGSSMNASDVNTILNTSIGDSLKNMYEKLKDSSCLINDAKTIAKEILTKHSRILFSGDGYSKEWIDEAERRGLPNIRTFIEAIPTLLFEKNIALLENNGIYKKEEIIALHDIFLENAINTFNLEIKTFVSIVDREIVPSIMDEINDISTFLLNVENKVLRNKLDLLSNKLEFILEENIKIKEGRNKLNNINDKIELSYQYFLLNKNMINLRNEIDELESYISLKNTRLPNYEMIFSRLDYRK</sequence>
<dbReference type="GO" id="GO:0006542">
    <property type="term" value="P:glutamine biosynthetic process"/>
    <property type="evidence" value="ECO:0007669"/>
    <property type="project" value="InterPro"/>
</dbReference>
<comment type="similarity">
    <text evidence="1 2">Belongs to the glutamine synthetase family.</text>
</comment>
<organism evidence="5 6">
    <name type="scientific">Helcococcus ovis</name>
    <dbReference type="NCBI Taxonomy" id="72026"/>
    <lineage>
        <taxon>Bacteria</taxon>
        <taxon>Bacillati</taxon>
        <taxon>Bacillota</taxon>
        <taxon>Tissierellia</taxon>
        <taxon>Tissierellales</taxon>
        <taxon>Peptoniphilaceae</taxon>
        <taxon>Helcococcus</taxon>
    </lineage>
</organism>
<dbReference type="GO" id="GO:0004356">
    <property type="term" value="F:glutamine synthetase activity"/>
    <property type="evidence" value="ECO:0007669"/>
    <property type="project" value="InterPro"/>
</dbReference>
<dbReference type="PROSITE" id="PS00181">
    <property type="entry name" value="GLNA_ATP"/>
    <property type="match status" value="1"/>
</dbReference>
<dbReference type="InterPro" id="IPR022147">
    <property type="entry name" value="GSIII_N"/>
</dbReference>
<dbReference type="InterPro" id="IPR014746">
    <property type="entry name" value="Gln_synth/guanido_kin_cat_dom"/>
</dbReference>
<dbReference type="SMART" id="SM01230">
    <property type="entry name" value="Gln-synt_C"/>
    <property type="match status" value="1"/>
</dbReference>
<proteinExistence type="inferred from homology"/>